<evidence type="ECO:0000256" key="1">
    <source>
        <dbReference type="SAM" id="MobiDB-lite"/>
    </source>
</evidence>
<name>A0ABU2C1D1_9ACTN</name>
<gene>
    <name evidence="2" type="ORF">J2S63_004005</name>
</gene>
<reference evidence="2 3" key="1">
    <citation type="submission" date="2023-07" db="EMBL/GenBank/DDBJ databases">
        <title>Sequencing the genomes of 1000 actinobacteria strains.</title>
        <authorList>
            <person name="Klenk H.-P."/>
        </authorList>
    </citation>
    <scope>NUCLEOTIDE SEQUENCE [LARGE SCALE GENOMIC DNA]</scope>
    <source>
        <strain evidence="2 3">DSM 19426</strain>
    </source>
</reference>
<dbReference type="Proteomes" id="UP001183648">
    <property type="component" value="Unassembled WGS sequence"/>
</dbReference>
<feature type="region of interest" description="Disordered" evidence="1">
    <location>
        <begin position="1"/>
        <end position="25"/>
    </location>
</feature>
<dbReference type="EMBL" id="JAVDYG010000001">
    <property type="protein sequence ID" value="MDR7364452.1"/>
    <property type="molecule type" value="Genomic_DNA"/>
</dbReference>
<proteinExistence type="predicted"/>
<accession>A0ABU2C1D1</accession>
<evidence type="ECO:0000313" key="2">
    <source>
        <dbReference type="EMBL" id="MDR7364452.1"/>
    </source>
</evidence>
<organism evidence="2 3">
    <name type="scientific">Nocardioides marmoribigeumensis</name>
    <dbReference type="NCBI Taxonomy" id="433649"/>
    <lineage>
        <taxon>Bacteria</taxon>
        <taxon>Bacillati</taxon>
        <taxon>Actinomycetota</taxon>
        <taxon>Actinomycetes</taxon>
        <taxon>Propionibacteriales</taxon>
        <taxon>Nocardioidaceae</taxon>
        <taxon>Nocardioides</taxon>
    </lineage>
</organism>
<keyword evidence="3" id="KW-1185">Reference proteome</keyword>
<dbReference type="RefSeq" id="WP_310306123.1">
    <property type="nucleotide sequence ID" value="NZ_BAAAPS010000006.1"/>
</dbReference>
<sequence>MEQEHPSWQRWQAELAGSRAAPERRQVGLHDDPDAYAAVGLSLWCDAWLHGAVSLDDAADHVASGDAVHLVDTGSGPEPLIIGLGRLRALGAVSAGAALPVPGDPVGLAGPAGFNQAALEAEEAVLLEGAGLGLVPERVGSSVTWRALPATTRRQTIDPGDADRELRAALPRAADRLAALDVARWRPEVADALLNLRREQHLDLPPHVAARAARMLVLGLRCLDIVALASQDDGGSVTAAEAGQRRAALDDLASAARRAVVAATCAPSY</sequence>
<protein>
    <submittedName>
        <fullName evidence="2">Uncharacterized protein</fullName>
    </submittedName>
</protein>
<evidence type="ECO:0000313" key="3">
    <source>
        <dbReference type="Proteomes" id="UP001183648"/>
    </source>
</evidence>
<comment type="caution">
    <text evidence="2">The sequence shown here is derived from an EMBL/GenBank/DDBJ whole genome shotgun (WGS) entry which is preliminary data.</text>
</comment>